<feature type="domain" description="Glycosyl transferase family 1" evidence="1">
    <location>
        <begin position="183"/>
        <end position="349"/>
    </location>
</feature>
<dbReference type="InterPro" id="IPR001296">
    <property type="entry name" value="Glyco_trans_1"/>
</dbReference>
<dbReference type="EC" id="2.4.-.-" evidence="3"/>
<gene>
    <name evidence="3" type="ORF">WI372_12780</name>
</gene>
<evidence type="ECO:0000313" key="3">
    <source>
        <dbReference type="EMBL" id="MEK9501859.1"/>
    </source>
</evidence>
<keyword evidence="4" id="KW-1185">Reference proteome</keyword>
<dbReference type="Proteomes" id="UP001484239">
    <property type="component" value="Unassembled WGS sequence"/>
</dbReference>
<evidence type="ECO:0000313" key="4">
    <source>
        <dbReference type="Proteomes" id="UP001484239"/>
    </source>
</evidence>
<feature type="domain" description="Glycosyltransferase subfamily 4-like N-terminal" evidence="2">
    <location>
        <begin position="19"/>
        <end position="175"/>
    </location>
</feature>
<dbReference type="PANTHER" id="PTHR12526">
    <property type="entry name" value="GLYCOSYLTRANSFERASE"/>
    <property type="match status" value="1"/>
</dbReference>
<dbReference type="InterPro" id="IPR028098">
    <property type="entry name" value="Glyco_trans_4-like_N"/>
</dbReference>
<dbReference type="Gene3D" id="3.40.50.2000">
    <property type="entry name" value="Glycogen Phosphorylase B"/>
    <property type="match status" value="2"/>
</dbReference>
<dbReference type="Pfam" id="PF00534">
    <property type="entry name" value="Glycos_transf_1"/>
    <property type="match status" value="1"/>
</dbReference>
<sequence>MPAKNGRVRVLHCIQNLNYGGMERVLSDLVRGVDHDAFEPHVLTLQYRGRYGEGLDGHATLHDGPDQGPLAMIQPVQLANAIADIDPDVVHLHSGVWYKAVRASRLAGVPRVVYTEHGRRPPPEALLTRVLDGFAARVTDHIVAVSEATSVQLQDGPKVPAERIHVIPNGIDTDRFSPGPSTFRAAHGISDDTVLIGSVGRLEPVKGYATLLRGLRTLLDRADVKVPVHLVMAGDGSQREELEALAGTLDLCGHVTFLGWWDDPEGLLRALDVFALTSVSEGTSISLLEAMSTGCCPVVTRVGGNPHVLGDELAHRMVESKDPESVGAGLADAVIDRERRVADGDRGRRRVNDVFAVNRMVEAYSRLYTEQ</sequence>
<comment type="caution">
    <text evidence="3">The sequence shown here is derived from an EMBL/GenBank/DDBJ whole genome shotgun (WGS) entry which is preliminary data.</text>
</comment>
<keyword evidence="3" id="KW-0328">Glycosyltransferase</keyword>
<dbReference type="EMBL" id="JBBHLI010000007">
    <property type="protein sequence ID" value="MEK9501859.1"/>
    <property type="molecule type" value="Genomic_DNA"/>
</dbReference>
<dbReference type="Pfam" id="PF13439">
    <property type="entry name" value="Glyco_transf_4"/>
    <property type="match status" value="1"/>
</dbReference>
<dbReference type="PANTHER" id="PTHR12526:SF638">
    <property type="entry name" value="SPORE COAT PROTEIN SA"/>
    <property type="match status" value="1"/>
</dbReference>
<reference evidence="3 4" key="1">
    <citation type="submission" date="2024-02" db="EMBL/GenBank/DDBJ databases">
        <title>A novel Gemmatimonadota bacterium.</title>
        <authorList>
            <person name="Du Z.-J."/>
            <person name="Ye Y.-Q."/>
        </authorList>
    </citation>
    <scope>NUCLEOTIDE SEQUENCE [LARGE SCALE GENOMIC DNA]</scope>
    <source>
        <strain evidence="3 4">DH-20</strain>
    </source>
</reference>
<accession>A0ABU9ECK8</accession>
<evidence type="ECO:0000259" key="2">
    <source>
        <dbReference type="Pfam" id="PF13439"/>
    </source>
</evidence>
<protein>
    <submittedName>
        <fullName evidence="3">Glycosyltransferase</fullName>
        <ecNumber evidence="3">2.4.-.-</ecNumber>
    </submittedName>
</protein>
<dbReference type="SUPFAM" id="SSF53756">
    <property type="entry name" value="UDP-Glycosyltransferase/glycogen phosphorylase"/>
    <property type="match status" value="1"/>
</dbReference>
<dbReference type="RefSeq" id="WP_405285770.1">
    <property type="nucleotide sequence ID" value="NZ_CP144380.1"/>
</dbReference>
<organism evidence="3 4">
    <name type="scientific">Gaopeijia maritima</name>
    <dbReference type="NCBI Taxonomy" id="3119007"/>
    <lineage>
        <taxon>Bacteria</taxon>
        <taxon>Pseudomonadati</taxon>
        <taxon>Gemmatimonadota</taxon>
        <taxon>Longimicrobiia</taxon>
        <taxon>Gaopeijiales</taxon>
        <taxon>Gaopeijiaceae</taxon>
        <taxon>Gaopeijia</taxon>
    </lineage>
</organism>
<evidence type="ECO:0000259" key="1">
    <source>
        <dbReference type="Pfam" id="PF00534"/>
    </source>
</evidence>
<dbReference type="GO" id="GO:0016757">
    <property type="term" value="F:glycosyltransferase activity"/>
    <property type="evidence" value="ECO:0007669"/>
    <property type="project" value="UniProtKB-KW"/>
</dbReference>
<proteinExistence type="predicted"/>
<name>A0ABU9ECK8_9BACT</name>
<keyword evidence="3" id="KW-0808">Transferase</keyword>